<dbReference type="InterPro" id="IPR036259">
    <property type="entry name" value="MFS_trans_sf"/>
</dbReference>
<keyword evidence="7 8" id="KW-0472">Membrane</keyword>
<feature type="transmembrane region" description="Helical" evidence="8">
    <location>
        <begin position="323"/>
        <end position="352"/>
    </location>
</feature>
<feature type="transmembrane region" description="Helical" evidence="8">
    <location>
        <begin position="252"/>
        <end position="273"/>
    </location>
</feature>
<evidence type="ECO:0000256" key="2">
    <source>
        <dbReference type="ARBA" id="ARBA00005982"/>
    </source>
</evidence>
<feature type="domain" description="Major facilitator superfamily (MFS) profile" evidence="9">
    <location>
        <begin position="22"/>
        <end position="484"/>
    </location>
</feature>
<gene>
    <name evidence="10" type="ORF">EV191_101748</name>
</gene>
<evidence type="ECO:0000256" key="4">
    <source>
        <dbReference type="ARBA" id="ARBA00022475"/>
    </source>
</evidence>
<feature type="transmembrane region" description="Helical" evidence="8">
    <location>
        <begin position="434"/>
        <end position="455"/>
    </location>
</feature>
<dbReference type="NCBIfam" id="TIGR00924">
    <property type="entry name" value="yjdL_sub1_fam"/>
    <property type="match status" value="1"/>
</dbReference>
<keyword evidence="3" id="KW-0813">Transport</keyword>
<feature type="transmembrane region" description="Helical" evidence="8">
    <location>
        <begin position="95"/>
        <end position="112"/>
    </location>
</feature>
<keyword evidence="5 8" id="KW-0812">Transmembrane</keyword>
<feature type="transmembrane region" description="Helical" evidence="8">
    <location>
        <begin position="156"/>
        <end position="175"/>
    </location>
</feature>
<dbReference type="PROSITE" id="PS50850">
    <property type="entry name" value="MFS"/>
    <property type="match status" value="1"/>
</dbReference>
<keyword evidence="11" id="KW-1185">Reference proteome</keyword>
<dbReference type="PANTHER" id="PTHR23517">
    <property type="entry name" value="RESISTANCE PROTEIN MDTM, PUTATIVE-RELATED-RELATED"/>
    <property type="match status" value="1"/>
</dbReference>
<feature type="transmembrane region" description="Helical" evidence="8">
    <location>
        <begin position="364"/>
        <end position="385"/>
    </location>
</feature>
<dbReference type="GO" id="GO:1904680">
    <property type="term" value="F:peptide transmembrane transporter activity"/>
    <property type="evidence" value="ECO:0007669"/>
    <property type="project" value="InterPro"/>
</dbReference>
<dbReference type="InterPro" id="IPR005279">
    <property type="entry name" value="Dipep/tripep_permease"/>
</dbReference>
<evidence type="ECO:0000259" key="9">
    <source>
        <dbReference type="PROSITE" id="PS50850"/>
    </source>
</evidence>
<dbReference type="InterPro" id="IPR000109">
    <property type="entry name" value="POT_fam"/>
</dbReference>
<dbReference type="Pfam" id="PF00854">
    <property type="entry name" value="PTR2"/>
    <property type="match status" value="1"/>
</dbReference>
<dbReference type="EMBL" id="SLXQ01000001">
    <property type="protein sequence ID" value="TCP56802.1"/>
    <property type="molecule type" value="Genomic_DNA"/>
</dbReference>
<dbReference type="GO" id="GO:0015833">
    <property type="term" value="P:peptide transport"/>
    <property type="evidence" value="ECO:0007669"/>
    <property type="project" value="InterPro"/>
</dbReference>
<dbReference type="GO" id="GO:0005886">
    <property type="term" value="C:plasma membrane"/>
    <property type="evidence" value="ECO:0007669"/>
    <property type="project" value="UniProtKB-SubCell"/>
</dbReference>
<feature type="transmembrane region" description="Helical" evidence="8">
    <location>
        <begin position="64"/>
        <end position="86"/>
    </location>
</feature>
<reference evidence="10 11" key="1">
    <citation type="submission" date="2019-03" db="EMBL/GenBank/DDBJ databases">
        <title>Genomic Encyclopedia of Type Strains, Phase IV (KMG-IV): sequencing the most valuable type-strain genomes for metagenomic binning, comparative biology and taxonomic classification.</title>
        <authorList>
            <person name="Goeker M."/>
        </authorList>
    </citation>
    <scope>NUCLEOTIDE SEQUENCE [LARGE SCALE GENOMIC DNA]</scope>
    <source>
        <strain evidence="10 11">DSM 45765</strain>
    </source>
</reference>
<dbReference type="SUPFAM" id="SSF103473">
    <property type="entry name" value="MFS general substrate transporter"/>
    <property type="match status" value="1"/>
</dbReference>
<comment type="subcellular location">
    <subcellularLocation>
        <location evidence="1">Cell membrane</location>
        <topology evidence="1">Multi-pass membrane protein</topology>
    </subcellularLocation>
</comment>
<dbReference type="Gene3D" id="1.20.1250.20">
    <property type="entry name" value="MFS general substrate transporter like domains"/>
    <property type="match status" value="1"/>
</dbReference>
<accession>A0A4R2R259</accession>
<organism evidence="10 11">
    <name type="scientific">Tamaricihabitans halophyticus</name>
    <dbReference type="NCBI Taxonomy" id="1262583"/>
    <lineage>
        <taxon>Bacteria</taxon>
        <taxon>Bacillati</taxon>
        <taxon>Actinomycetota</taxon>
        <taxon>Actinomycetes</taxon>
        <taxon>Pseudonocardiales</taxon>
        <taxon>Pseudonocardiaceae</taxon>
        <taxon>Tamaricihabitans</taxon>
    </lineage>
</organism>
<sequence>MSRIVEATFRDEAEYRQRIRGPFVVLFLTDIWERFGFYVMIGVLALFASAPVDRGGLGWSAADAAALFSVWMALTFMLSLPGGWVADRLVGARRALMLGGLLSLCGYLIMTFSGEPGTLAGMFLVSVGAGLYKPSHQTMFSLVITERKRRESGISILYIAVQLSALFAPLIAGFLGERYDWRLAFLSAAIAMLIGLLTLLIAARQFGPVGRTVPRPLSRVDSMQLARRGSPVAVLLVGLLLVLAFTGALNPVTLLAVVGLLTMLVPVAAYLSLRSKRELGQAERANLTTFLWIFLGWTGFWMLVGQGGSVLNLFGRDHTDREFFGFVVPASWLQSVTPLFILVLAPMFAVLLPRIGRGAVSASAFKLFLGLSIAGGSFLVMSVASALASGGDKVSPIWLLIVYLSHACGELIVAAVGVAAVVDVLPPAFTSQMLGLLWLFAALGGGLGSQVVRLATVLPPPVYYLSSGLLVGAFGFLILHKRHAIARALAGYAVPAR</sequence>
<keyword evidence="4" id="KW-1003">Cell membrane</keyword>
<feature type="transmembrane region" description="Helical" evidence="8">
    <location>
        <begin position="35"/>
        <end position="52"/>
    </location>
</feature>
<evidence type="ECO:0000256" key="3">
    <source>
        <dbReference type="ARBA" id="ARBA00022448"/>
    </source>
</evidence>
<comment type="caution">
    <text evidence="10">The sequence shown here is derived from an EMBL/GenBank/DDBJ whole genome shotgun (WGS) entry which is preliminary data.</text>
</comment>
<protein>
    <submittedName>
        <fullName evidence="10">POT family proton-dependent oligopeptide transporter</fullName>
    </submittedName>
</protein>
<feature type="transmembrane region" description="Helical" evidence="8">
    <location>
        <begin position="225"/>
        <end position="246"/>
    </location>
</feature>
<dbReference type="InterPro" id="IPR050171">
    <property type="entry name" value="MFS_Transporters"/>
</dbReference>
<dbReference type="AlphaFoldDB" id="A0A4R2R259"/>
<name>A0A4R2R259_9PSEU</name>
<evidence type="ECO:0000256" key="1">
    <source>
        <dbReference type="ARBA" id="ARBA00004651"/>
    </source>
</evidence>
<feature type="transmembrane region" description="Helical" evidence="8">
    <location>
        <begin position="461"/>
        <end position="479"/>
    </location>
</feature>
<evidence type="ECO:0000313" key="10">
    <source>
        <dbReference type="EMBL" id="TCP56802.1"/>
    </source>
</evidence>
<evidence type="ECO:0000256" key="8">
    <source>
        <dbReference type="SAM" id="Phobius"/>
    </source>
</evidence>
<dbReference type="RefSeq" id="WP_132875358.1">
    <property type="nucleotide sequence ID" value="NZ_SLXQ01000001.1"/>
</dbReference>
<evidence type="ECO:0000256" key="6">
    <source>
        <dbReference type="ARBA" id="ARBA00022989"/>
    </source>
</evidence>
<feature type="transmembrane region" description="Helical" evidence="8">
    <location>
        <begin position="118"/>
        <end position="135"/>
    </location>
</feature>
<dbReference type="InterPro" id="IPR020846">
    <property type="entry name" value="MFS_dom"/>
</dbReference>
<keyword evidence="6 8" id="KW-1133">Transmembrane helix</keyword>
<dbReference type="OrthoDB" id="9772725at2"/>
<evidence type="ECO:0000256" key="7">
    <source>
        <dbReference type="ARBA" id="ARBA00023136"/>
    </source>
</evidence>
<feature type="transmembrane region" description="Helical" evidence="8">
    <location>
        <begin position="397"/>
        <end position="422"/>
    </location>
</feature>
<proteinExistence type="inferred from homology"/>
<dbReference type="PANTHER" id="PTHR23517:SF15">
    <property type="entry name" value="PROTON-DEPENDENT OLIGOPEPTIDE FAMILY TRANSPORT PROTEIN"/>
    <property type="match status" value="1"/>
</dbReference>
<feature type="transmembrane region" description="Helical" evidence="8">
    <location>
        <begin position="181"/>
        <end position="204"/>
    </location>
</feature>
<dbReference type="Proteomes" id="UP000294911">
    <property type="component" value="Unassembled WGS sequence"/>
</dbReference>
<evidence type="ECO:0000313" key="11">
    <source>
        <dbReference type="Proteomes" id="UP000294911"/>
    </source>
</evidence>
<comment type="similarity">
    <text evidence="2">Belongs to the major facilitator superfamily. Proton-dependent oligopeptide transporter (POT/PTR) (TC 2.A.17) family.</text>
</comment>
<evidence type="ECO:0000256" key="5">
    <source>
        <dbReference type="ARBA" id="ARBA00022692"/>
    </source>
</evidence>